<evidence type="ECO:0000313" key="2">
    <source>
        <dbReference type="EMBL" id="MCP9273023.1"/>
    </source>
</evidence>
<dbReference type="SUPFAM" id="SSF54427">
    <property type="entry name" value="NTF2-like"/>
    <property type="match status" value="1"/>
</dbReference>
<reference evidence="2 3" key="1">
    <citation type="submission" date="2022-06" db="EMBL/GenBank/DDBJ databases">
        <title>Mycolicibacterium sp. CAU 1645 isolated from seawater.</title>
        <authorList>
            <person name="Kim W."/>
        </authorList>
    </citation>
    <scope>NUCLEOTIDE SEQUENCE [LARGE SCALE GENOMIC DNA]</scope>
    <source>
        <strain evidence="2 3">CAU 1645</strain>
    </source>
</reference>
<organism evidence="2 3">
    <name type="scientific">Mycolicibacterium arenosum</name>
    <dbReference type="NCBI Taxonomy" id="2952157"/>
    <lineage>
        <taxon>Bacteria</taxon>
        <taxon>Bacillati</taxon>
        <taxon>Actinomycetota</taxon>
        <taxon>Actinomycetes</taxon>
        <taxon>Mycobacteriales</taxon>
        <taxon>Mycobacteriaceae</taxon>
        <taxon>Mycolicibacterium</taxon>
    </lineage>
</organism>
<comment type="caution">
    <text evidence="2">The sequence shown here is derived from an EMBL/GenBank/DDBJ whole genome shotgun (WGS) entry which is preliminary data.</text>
</comment>
<dbReference type="Gene3D" id="3.10.450.50">
    <property type="match status" value="1"/>
</dbReference>
<name>A0ABT1M1K1_9MYCO</name>
<proteinExistence type="predicted"/>
<evidence type="ECO:0000313" key="3">
    <source>
        <dbReference type="Proteomes" id="UP001651690"/>
    </source>
</evidence>
<keyword evidence="3" id="KW-1185">Reference proteome</keyword>
<sequence>MSFGYQQERVLAGVEARAAILNLNARHNRLFSAGDRAQWIATFKHTGATLTIGAQTHSRIWDAFDGGSGRLVTVDHEIDVDGVNATQHCVAIRFDSAGTVVATGTYTDVLIYERGGWYYSGRILTWDTAA</sequence>
<evidence type="ECO:0000259" key="1">
    <source>
        <dbReference type="Pfam" id="PF13577"/>
    </source>
</evidence>
<gene>
    <name evidence="2" type="ORF">NM203_12605</name>
</gene>
<dbReference type="InterPro" id="IPR037401">
    <property type="entry name" value="SnoaL-like"/>
</dbReference>
<protein>
    <submittedName>
        <fullName evidence="2">Nuclear transport factor 2 family protein</fullName>
    </submittedName>
</protein>
<dbReference type="EMBL" id="JANDBD010000004">
    <property type="protein sequence ID" value="MCP9273023.1"/>
    <property type="molecule type" value="Genomic_DNA"/>
</dbReference>
<dbReference type="Pfam" id="PF13577">
    <property type="entry name" value="SnoaL_4"/>
    <property type="match status" value="1"/>
</dbReference>
<dbReference type="InterPro" id="IPR032710">
    <property type="entry name" value="NTF2-like_dom_sf"/>
</dbReference>
<dbReference type="RefSeq" id="WP_255060264.1">
    <property type="nucleotide sequence ID" value="NZ_JANDBD010000004.1"/>
</dbReference>
<accession>A0ABT1M1K1</accession>
<feature type="domain" description="SnoaL-like" evidence="1">
    <location>
        <begin position="14"/>
        <end position="120"/>
    </location>
</feature>
<dbReference type="Proteomes" id="UP001651690">
    <property type="component" value="Unassembled WGS sequence"/>
</dbReference>